<organism evidence="1 2">
    <name type="scientific">Cronobacter malonaticus</name>
    <dbReference type="NCBI Taxonomy" id="413503"/>
    <lineage>
        <taxon>Bacteria</taxon>
        <taxon>Pseudomonadati</taxon>
        <taxon>Pseudomonadota</taxon>
        <taxon>Gammaproteobacteria</taxon>
        <taxon>Enterobacterales</taxon>
        <taxon>Enterobacteriaceae</taxon>
        <taxon>Cronobacter</taxon>
    </lineage>
</organism>
<sequence length="248" mass="27102">MSFNLSRSQFLQMFAVMQSIKLINSHTAINRPLGLCWQNSNISEEQFSALVDLLSRTPVMPNLDELPSGSTAPILINPFAEGGYLPHTGPGFVVIPETDGLNITENALFGAIAAHISTAFANMTRYVNMRATHITMPGEAFSSFDIELDTSRPVVGSARLCFGCEDGSVAAVEVVLPYVFQANKEDARQLIDIMRHFIGQSMIDSDIAAGVLTSDSVSVMSGVSEPVRREPVKTLEQKLMECPMWATW</sequence>
<evidence type="ECO:0000313" key="1">
    <source>
        <dbReference type="EMBL" id="PUX08313.1"/>
    </source>
</evidence>
<protein>
    <submittedName>
        <fullName evidence="1">Uncharacterized protein</fullName>
    </submittedName>
</protein>
<accession>A0ABX5K1Z3</accession>
<dbReference type="EMBL" id="MSAC01000019">
    <property type="protein sequence ID" value="PUX08313.1"/>
    <property type="molecule type" value="Genomic_DNA"/>
</dbReference>
<gene>
    <name evidence="1" type="ORF">AUM46_06400</name>
</gene>
<reference evidence="1 2" key="1">
    <citation type="submission" date="2016-12" db="EMBL/GenBank/DDBJ databases">
        <title>Analysis of the Molecular Diversity Among Cronobacter Species Isolated from Filth Flies Using a Pan Genomic DNA Microarray.</title>
        <authorList>
            <person name="Pava-Ripoll M."/>
            <person name="Tall B."/>
            <person name="Farber J."/>
            <person name="Fanning S."/>
            <person name="Lehner A."/>
            <person name="Stephan R."/>
            <person name="Pagotto F."/>
            <person name="Iverson C."/>
            <person name="Ziobro G."/>
            <person name="Miller A."/>
            <person name="Pearson R."/>
            <person name="Yan Q."/>
            <person name="Kim M."/>
            <person name="Jeong S."/>
            <person name="Park J."/>
            <person name="Jun S."/>
            <person name="Choi H."/>
            <person name="Chung T."/>
            <person name="Yoo Y."/>
            <person name="Park E."/>
            <person name="Hwang S."/>
            <person name="Lee B."/>
            <person name="Sathyamoorthy V."/>
            <person name="Carter L."/>
            <person name="Mammel M."/>
            <person name="Jackson S."/>
            <person name="Kothary M."/>
            <person name="Patel I."/>
            <person name="Grim C."/>
            <person name="Gopinath G."/>
            <person name="Gangiredla J."/>
            <person name="Chase H."/>
        </authorList>
    </citation>
    <scope>NUCLEOTIDE SEQUENCE [LARGE SCALE GENOMIC DNA]</scope>
    <source>
        <strain evidence="1 2">MOD1-Md25g</strain>
    </source>
</reference>
<proteinExistence type="predicted"/>
<dbReference type="RefSeq" id="WP_032970820.1">
    <property type="nucleotide sequence ID" value="NZ_JASCZY010000013.1"/>
</dbReference>
<keyword evidence="2" id="KW-1185">Reference proteome</keyword>
<name>A0ABX5K1Z3_9ENTR</name>
<dbReference type="Proteomes" id="UP000244731">
    <property type="component" value="Unassembled WGS sequence"/>
</dbReference>
<evidence type="ECO:0000313" key="2">
    <source>
        <dbReference type="Proteomes" id="UP000244731"/>
    </source>
</evidence>
<comment type="caution">
    <text evidence="1">The sequence shown here is derived from an EMBL/GenBank/DDBJ whole genome shotgun (WGS) entry which is preliminary data.</text>
</comment>